<evidence type="ECO:0000256" key="1">
    <source>
        <dbReference type="SAM" id="MobiDB-lite"/>
    </source>
</evidence>
<accession>A0ABS0I6T0</accession>
<gene>
    <name evidence="2" type="ORF">I2H31_15315</name>
</gene>
<dbReference type="RefSeq" id="WP_196293913.1">
    <property type="nucleotide sequence ID" value="NZ_JADQDM010000007.1"/>
</dbReference>
<protein>
    <submittedName>
        <fullName evidence="2">Uncharacterized protein</fullName>
    </submittedName>
</protein>
<keyword evidence="3" id="KW-1185">Reference proteome</keyword>
<feature type="region of interest" description="Disordered" evidence="1">
    <location>
        <begin position="220"/>
        <end position="243"/>
    </location>
</feature>
<name>A0ABS0I6T0_9BACT</name>
<evidence type="ECO:0000313" key="3">
    <source>
        <dbReference type="Proteomes" id="UP000618931"/>
    </source>
</evidence>
<organism evidence="2 3">
    <name type="scientific">Hymenobacter ruricola</name>
    <dbReference type="NCBI Taxonomy" id="2791023"/>
    <lineage>
        <taxon>Bacteria</taxon>
        <taxon>Pseudomonadati</taxon>
        <taxon>Bacteroidota</taxon>
        <taxon>Cytophagia</taxon>
        <taxon>Cytophagales</taxon>
        <taxon>Hymenobacteraceae</taxon>
        <taxon>Hymenobacter</taxon>
    </lineage>
</organism>
<proteinExistence type="predicted"/>
<reference evidence="2 3" key="1">
    <citation type="submission" date="2020-11" db="EMBL/GenBank/DDBJ databases">
        <authorList>
            <person name="Kim M.K."/>
        </authorList>
    </citation>
    <scope>NUCLEOTIDE SEQUENCE [LARGE SCALE GENOMIC DNA]</scope>
    <source>
        <strain evidence="2 3">BT662</strain>
    </source>
</reference>
<sequence length="243" mass="26641">MSTKVKAQRTATSEAGTASTTAPEASMFVLSGPITAVPAYLIEKTDEATGEVVQVSRFRYLPGHPRQVRFDAKAGQFNIGGTVPLGNSLSFIPLAWRVFQDDILNMGRKLWAELFFADDKGAICAVLFHGYSVENLYRLIEPLFYDDLTLADVTVKVTAEKKQTTKDGKTATYYIAQFSYEAADAAEVAARRDFARDFPIWRAETYTGNADMRIQHGYTVPVEDDPTSPEPAAAEPTALPLAA</sequence>
<dbReference type="EMBL" id="JADQDM010000007">
    <property type="protein sequence ID" value="MBF9222471.1"/>
    <property type="molecule type" value="Genomic_DNA"/>
</dbReference>
<feature type="compositionally biased region" description="Low complexity" evidence="1">
    <location>
        <begin position="230"/>
        <end position="243"/>
    </location>
</feature>
<comment type="caution">
    <text evidence="2">The sequence shown here is derived from an EMBL/GenBank/DDBJ whole genome shotgun (WGS) entry which is preliminary data.</text>
</comment>
<evidence type="ECO:0000313" key="2">
    <source>
        <dbReference type="EMBL" id="MBF9222471.1"/>
    </source>
</evidence>
<dbReference type="Proteomes" id="UP000618931">
    <property type="component" value="Unassembled WGS sequence"/>
</dbReference>